<dbReference type="PANTHER" id="PTHR34047">
    <property type="entry name" value="NUCLEAR INTRON MATURASE 1, MITOCHONDRIAL-RELATED"/>
    <property type="match status" value="1"/>
</dbReference>
<feature type="domain" description="Reverse transcriptase" evidence="2">
    <location>
        <begin position="1"/>
        <end position="99"/>
    </location>
</feature>
<dbReference type="InterPro" id="IPR013597">
    <property type="entry name" value="Mat_intron_G2"/>
</dbReference>
<dbReference type="PROSITE" id="PS50878">
    <property type="entry name" value="RT_POL"/>
    <property type="match status" value="1"/>
</dbReference>
<sequence>MDGGVVLQRYEDTPQGGPLSPLLANVLLDEVDKELERRGHCFVRYADDANVYVRSQRAGERVMALLRRLYGNLRLKVNEAKSAFGRKFRDYSFWVAAGVVKRKVEVKPLLTFKQRIRELTRRSGGRSLQEVVDRLRPYVMGWKAYSRLAQTPKVLRKLDEWMRHRLRAIQLKHWRPFASSMNDLRSLAGRLGEPTSTDTGLATGVMGVKSVFVLYSPAVLCHRLMASVVGRSFQRVAPNKCTETIAVLAYLGREGGWVVHHRLRTRAGDGLAYVGILYGLAQCGHDALLDPYGRALGREEAKPGHRLELRVSCLRSCGHVGERGGTLAALSRQDAQGAGLVVRQRGGDSGEGEVHVVRNHVCDDCARAAVVDCDETGQRHLGRDLLGTHLGKRLAAANGAGLRCLLAVLEQLGQRLHRQLCASDNSRRRLRHGRYGGQLREGVDALEPRCVLREHNCRHLEQQRVAVRLGLHHAARADEAIGAGQVLDHHRLLPQYAELLGHGARRRVRAAAGGVGDDQAHRPVWLPGGGLRQCGIRYEKNRSSRKQGGYCSPI</sequence>
<reference evidence="4" key="1">
    <citation type="submission" date="2018-01" db="EMBL/GenBank/DDBJ databases">
        <authorList>
            <person name="Clerissi C."/>
        </authorList>
    </citation>
    <scope>NUCLEOTIDE SEQUENCE</scope>
    <source>
        <strain evidence="4">Cupriavidus oxalaticus LMG 2235</strain>
    </source>
</reference>
<evidence type="ECO:0000259" key="2">
    <source>
        <dbReference type="PROSITE" id="PS50878"/>
    </source>
</evidence>
<comment type="similarity">
    <text evidence="1">Belongs to the bacterial reverse transcriptase family.</text>
</comment>
<dbReference type="InterPro" id="IPR043502">
    <property type="entry name" value="DNA/RNA_pol_sf"/>
</dbReference>
<evidence type="ECO:0000256" key="1">
    <source>
        <dbReference type="ARBA" id="ARBA00034120"/>
    </source>
</evidence>
<accession>A0A375GI32</accession>
<dbReference type="Proteomes" id="UP000256862">
    <property type="component" value="Plasmid CO2235_mp"/>
</dbReference>
<protein>
    <recommendedName>
        <fullName evidence="2">Reverse transcriptase domain-containing protein</fullName>
    </recommendedName>
</protein>
<dbReference type="EMBL" id="OGUS01000132">
    <property type="protein sequence ID" value="SPC18177.1"/>
    <property type="molecule type" value="Genomic_DNA"/>
</dbReference>
<dbReference type="SUPFAM" id="SSF56672">
    <property type="entry name" value="DNA/RNA polymerases"/>
    <property type="match status" value="1"/>
</dbReference>
<dbReference type="AlphaFoldDB" id="A0A375GI32"/>
<dbReference type="InterPro" id="IPR000477">
    <property type="entry name" value="RT_dom"/>
</dbReference>
<dbReference type="EMBL" id="OGUS01000004">
    <property type="protein sequence ID" value="SPC05108.1"/>
    <property type="molecule type" value="Genomic_DNA"/>
</dbReference>
<gene>
    <name evidence="4" type="ORF">CO2235_MP10371</name>
    <name evidence="3" type="ORF">CO2235_U1010062</name>
</gene>
<reference evidence="5" key="2">
    <citation type="submission" date="2018-01" db="EMBL/GenBank/DDBJ databases">
        <authorList>
            <person name="Gaut B.S."/>
            <person name="Morton B.R."/>
            <person name="Clegg M.T."/>
            <person name="Duvall M.R."/>
        </authorList>
    </citation>
    <scope>NUCLEOTIDE SEQUENCE [LARGE SCALE GENOMIC DNA]</scope>
</reference>
<dbReference type="Pfam" id="PF00078">
    <property type="entry name" value="RVT_1"/>
    <property type="match status" value="1"/>
</dbReference>
<dbReference type="InterPro" id="IPR051083">
    <property type="entry name" value="GrpII_Intron_Splice-Mob/Def"/>
</dbReference>
<proteinExistence type="inferred from homology"/>
<organism evidence="4">
    <name type="scientific">Cupriavidus oxalaticus</name>
    <dbReference type="NCBI Taxonomy" id="96344"/>
    <lineage>
        <taxon>Bacteria</taxon>
        <taxon>Pseudomonadati</taxon>
        <taxon>Pseudomonadota</taxon>
        <taxon>Betaproteobacteria</taxon>
        <taxon>Burkholderiales</taxon>
        <taxon>Burkholderiaceae</taxon>
        <taxon>Cupriavidus</taxon>
    </lineage>
</organism>
<comment type="caution">
    <text evidence="4">The sequence shown here is derived from an EMBL/GenBank/DDBJ whole genome shotgun (WGS) entry which is preliminary data.</text>
</comment>
<dbReference type="Pfam" id="PF08388">
    <property type="entry name" value="GIIM"/>
    <property type="match status" value="1"/>
</dbReference>
<evidence type="ECO:0000313" key="4">
    <source>
        <dbReference type="EMBL" id="SPC18177.1"/>
    </source>
</evidence>
<evidence type="ECO:0000313" key="5">
    <source>
        <dbReference type="Proteomes" id="UP000256862"/>
    </source>
</evidence>
<name>A0A375GI32_9BURK</name>
<evidence type="ECO:0000313" key="3">
    <source>
        <dbReference type="EMBL" id="SPC05108.1"/>
    </source>
</evidence>
<dbReference type="PANTHER" id="PTHR34047:SF8">
    <property type="entry name" value="PROTEIN YKFC"/>
    <property type="match status" value="1"/>
</dbReference>